<evidence type="ECO:0000256" key="6">
    <source>
        <dbReference type="ARBA" id="ARBA00023157"/>
    </source>
</evidence>
<organism evidence="7 8">
    <name type="scientific">Enhygromyxa salina</name>
    <dbReference type="NCBI Taxonomy" id="215803"/>
    <lineage>
        <taxon>Bacteria</taxon>
        <taxon>Pseudomonadati</taxon>
        <taxon>Myxococcota</taxon>
        <taxon>Polyangia</taxon>
        <taxon>Nannocystales</taxon>
        <taxon>Nannocystaceae</taxon>
        <taxon>Enhygromyxa</taxon>
    </lineage>
</organism>
<dbReference type="InterPro" id="IPR036055">
    <property type="entry name" value="LDL_receptor-like_sf"/>
</dbReference>
<comment type="caution">
    <text evidence="7">The sequence shown here is derived from an EMBL/GenBank/DDBJ whole genome shotgun (WGS) entry which is preliminary data.</text>
</comment>
<dbReference type="EMBL" id="JMCC02000077">
    <property type="protein sequence ID" value="KIG14197.1"/>
    <property type="molecule type" value="Genomic_DNA"/>
</dbReference>
<dbReference type="InterPro" id="IPR050685">
    <property type="entry name" value="LDLR"/>
</dbReference>
<name>A0A0C2D244_9BACT</name>
<dbReference type="GO" id="GO:0005886">
    <property type="term" value="C:plasma membrane"/>
    <property type="evidence" value="ECO:0007669"/>
    <property type="project" value="TreeGrafter"/>
</dbReference>
<keyword evidence="4" id="KW-1133">Transmembrane helix</keyword>
<sequence>MALGLGLGCNNGSGNGGGGGGTAAAYIDRLQECGLLTEGETPALQEDLDPESACVANCLLAATCEDLSEISCDAFTAMPDPALTACIDTCLVGPAPFTCGDGSTVPGDYQCDGEPDCVDASDEADCVPLTCADGNGTYPMSFKCDGGPDCEDGSDELDCPGFVACTDGSGSIPMSYQCDGEPDCDDGSDELGCPSFACANGEVVVGGARCDLSQDCSDNSDEAGCAQLVCP</sequence>
<keyword evidence="6" id="KW-1015">Disulfide bond</keyword>
<evidence type="ECO:0000256" key="5">
    <source>
        <dbReference type="ARBA" id="ARBA00023136"/>
    </source>
</evidence>
<dbReference type="SMART" id="SM00192">
    <property type="entry name" value="LDLa"/>
    <property type="match status" value="4"/>
</dbReference>
<dbReference type="AlphaFoldDB" id="A0A0C2D244"/>
<keyword evidence="2" id="KW-0812">Transmembrane</keyword>
<evidence type="ECO:0000313" key="7">
    <source>
        <dbReference type="EMBL" id="KIG14197.1"/>
    </source>
</evidence>
<evidence type="ECO:0000313" key="8">
    <source>
        <dbReference type="Proteomes" id="UP000031599"/>
    </source>
</evidence>
<keyword evidence="3" id="KW-0677">Repeat</keyword>
<dbReference type="Pfam" id="PF00057">
    <property type="entry name" value="Ldl_recept_a"/>
    <property type="match status" value="4"/>
</dbReference>
<evidence type="ECO:0000256" key="1">
    <source>
        <dbReference type="ARBA" id="ARBA00004167"/>
    </source>
</evidence>
<keyword evidence="5" id="KW-0472">Membrane</keyword>
<comment type="subcellular location">
    <subcellularLocation>
        <location evidence="1">Membrane</location>
        <topology evidence="1">Single-pass membrane protein</topology>
    </subcellularLocation>
</comment>
<evidence type="ECO:0000256" key="2">
    <source>
        <dbReference type="ARBA" id="ARBA00022692"/>
    </source>
</evidence>
<proteinExistence type="predicted"/>
<dbReference type="PRINTS" id="PR00261">
    <property type="entry name" value="LDLRECEPTOR"/>
</dbReference>
<evidence type="ECO:0000256" key="4">
    <source>
        <dbReference type="ARBA" id="ARBA00022989"/>
    </source>
</evidence>
<dbReference type="PANTHER" id="PTHR24270">
    <property type="entry name" value="LOW-DENSITY LIPOPROTEIN RECEPTOR-RELATED"/>
    <property type="match status" value="1"/>
</dbReference>
<dbReference type="Gene3D" id="4.10.400.10">
    <property type="entry name" value="Low-density Lipoprotein Receptor"/>
    <property type="match status" value="4"/>
</dbReference>
<dbReference type="PROSITE" id="PS50068">
    <property type="entry name" value="LDLRA_2"/>
    <property type="match status" value="3"/>
</dbReference>
<dbReference type="InterPro" id="IPR002172">
    <property type="entry name" value="LDrepeatLR_classA_rpt"/>
</dbReference>
<dbReference type="Proteomes" id="UP000031599">
    <property type="component" value="Unassembled WGS sequence"/>
</dbReference>
<evidence type="ECO:0000256" key="3">
    <source>
        <dbReference type="ARBA" id="ARBA00022737"/>
    </source>
</evidence>
<dbReference type="CDD" id="cd00112">
    <property type="entry name" value="LDLa"/>
    <property type="match status" value="3"/>
</dbReference>
<reference evidence="7 8" key="1">
    <citation type="submission" date="2014-12" db="EMBL/GenBank/DDBJ databases">
        <title>Genome assembly of Enhygromyxa salina DSM 15201.</title>
        <authorList>
            <person name="Sharma G."/>
            <person name="Subramanian S."/>
        </authorList>
    </citation>
    <scope>NUCLEOTIDE SEQUENCE [LARGE SCALE GENOMIC DNA]</scope>
    <source>
        <strain evidence="7 8">DSM 15201</strain>
    </source>
</reference>
<accession>A0A0C2D244</accession>
<dbReference type="SUPFAM" id="SSF57424">
    <property type="entry name" value="LDL receptor-like module"/>
    <property type="match status" value="4"/>
</dbReference>
<protein>
    <submittedName>
        <fullName evidence="7">Transposase</fullName>
    </submittedName>
</protein>
<gene>
    <name evidence="7" type="ORF">DB30_07055</name>
</gene>